<evidence type="ECO:0000256" key="7">
    <source>
        <dbReference type="ARBA" id="ARBA00023136"/>
    </source>
</evidence>
<dbReference type="GeneID" id="98406898"/>
<protein>
    <submittedName>
        <fullName evidence="9">Branched-chain amino acid ABC transporter permease</fullName>
    </submittedName>
</protein>
<dbReference type="Pfam" id="PF02653">
    <property type="entry name" value="BPD_transp_2"/>
    <property type="match status" value="1"/>
</dbReference>
<evidence type="ECO:0000256" key="6">
    <source>
        <dbReference type="ARBA" id="ARBA00022989"/>
    </source>
</evidence>
<dbReference type="RefSeq" id="WP_150984800.1">
    <property type="nucleotide sequence ID" value="NZ_CP062806.1"/>
</dbReference>
<keyword evidence="4" id="KW-0812">Transmembrane</keyword>
<reference evidence="9 10" key="1">
    <citation type="submission" date="2020-10" db="EMBL/GenBank/DDBJ databases">
        <title>Complete genome sequence of Cupriavidus basilensis CCUG 49340T.</title>
        <authorList>
            <person name="Salva-Serra F."/>
            <person name="Donoso R.A."/>
            <person name="Cho K.H."/>
            <person name="Yoo J.A."/>
            <person name="Lee K."/>
            <person name="Yoon S.-H."/>
            <person name="Perez-Pantoja D."/>
            <person name="Moore E.R.B."/>
        </authorList>
    </citation>
    <scope>NUCLEOTIDE SEQUENCE [LARGE SCALE GENOMIC DNA]</scope>
    <source>
        <strain evidence="10">CCUG 49340</strain>
        <plasmid evidence="9 10">pRK1-2</plasmid>
    </source>
</reference>
<dbReference type="AlphaFoldDB" id="A0A643FZD4"/>
<keyword evidence="2" id="KW-0813">Transport</keyword>
<comment type="similarity">
    <text evidence="8">Belongs to the binding-protein-dependent transport system permease family. LivHM subfamily.</text>
</comment>
<keyword evidence="9" id="KW-0614">Plasmid</keyword>
<evidence type="ECO:0000256" key="1">
    <source>
        <dbReference type="ARBA" id="ARBA00004651"/>
    </source>
</evidence>
<evidence type="ECO:0000256" key="4">
    <source>
        <dbReference type="ARBA" id="ARBA00022692"/>
    </source>
</evidence>
<evidence type="ECO:0000256" key="2">
    <source>
        <dbReference type="ARBA" id="ARBA00022448"/>
    </source>
</evidence>
<dbReference type="GO" id="GO:0022857">
    <property type="term" value="F:transmembrane transporter activity"/>
    <property type="evidence" value="ECO:0007669"/>
    <property type="project" value="InterPro"/>
</dbReference>
<dbReference type="CDD" id="cd06582">
    <property type="entry name" value="TM_PBP1_LivH_like"/>
    <property type="match status" value="1"/>
</dbReference>
<dbReference type="PANTHER" id="PTHR11795">
    <property type="entry name" value="BRANCHED-CHAIN AMINO ACID TRANSPORT SYSTEM PERMEASE PROTEIN LIVH"/>
    <property type="match status" value="1"/>
</dbReference>
<evidence type="ECO:0000256" key="8">
    <source>
        <dbReference type="ARBA" id="ARBA00037998"/>
    </source>
</evidence>
<evidence type="ECO:0000256" key="5">
    <source>
        <dbReference type="ARBA" id="ARBA00022970"/>
    </source>
</evidence>
<dbReference type="PANTHER" id="PTHR11795:SF442">
    <property type="entry name" value="ABC TRANSPORTER ATP-BINDING PROTEIN"/>
    <property type="match status" value="1"/>
</dbReference>
<comment type="subcellular location">
    <subcellularLocation>
        <location evidence="1">Cell membrane</location>
        <topology evidence="1">Multi-pass membrane protein</topology>
    </subcellularLocation>
</comment>
<dbReference type="InterPro" id="IPR001851">
    <property type="entry name" value="ABC_transp_permease"/>
</dbReference>
<accession>A0A643FZD4</accession>
<evidence type="ECO:0000313" key="9">
    <source>
        <dbReference type="EMBL" id="QOT81935.1"/>
    </source>
</evidence>
<dbReference type="InterPro" id="IPR052157">
    <property type="entry name" value="BCAA_transport_permease"/>
</dbReference>
<keyword evidence="3" id="KW-1003">Cell membrane</keyword>
<dbReference type="GO" id="GO:0006865">
    <property type="term" value="P:amino acid transport"/>
    <property type="evidence" value="ECO:0007669"/>
    <property type="project" value="UniProtKB-KW"/>
</dbReference>
<evidence type="ECO:0000313" key="10">
    <source>
        <dbReference type="Proteomes" id="UP000397656"/>
    </source>
</evidence>
<dbReference type="EMBL" id="CP062806">
    <property type="protein sequence ID" value="QOT81935.1"/>
    <property type="molecule type" value="Genomic_DNA"/>
</dbReference>
<sequence length="290" mass="30522">MTTLTTIATLLFNGLSYGVLLFIIAVGLSISMGMMRFVNLAQVSFSMLGGYVMVSAMDATGIPFLASLPLAFIAAGALALALERLVLRHFYEADELTHVLLTLGLVFMSISSVAYIWGPAFRPVSVPAWLSGQVSVLGLDLECYRIFVLVAGGLLCAALTLGIEYTRFGAMVRACVDNRRAASGSGMNTGAIFAWTFALGGGMAGLGGALSANLLSLDPNFPLRYLVYVLIVVSVGGMGNIPGTLLAAALIGVADVVGKYYLPEAGGLFIYALTVLIMMWRPQGLTGRKV</sequence>
<gene>
    <name evidence="9" type="ORF">F7R26_038685</name>
</gene>
<proteinExistence type="inferred from homology"/>
<evidence type="ECO:0000256" key="3">
    <source>
        <dbReference type="ARBA" id="ARBA00022475"/>
    </source>
</evidence>
<name>A0A643FZD4_9BURK</name>
<geneLocation type="plasmid" evidence="9 10">
    <name>pRK1-2</name>
</geneLocation>
<keyword evidence="5" id="KW-0029">Amino-acid transport</keyword>
<organism evidence="9 10">
    <name type="scientific">Cupriavidus basilensis</name>
    <dbReference type="NCBI Taxonomy" id="68895"/>
    <lineage>
        <taxon>Bacteria</taxon>
        <taxon>Pseudomonadati</taxon>
        <taxon>Pseudomonadota</taxon>
        <taxon>Betaproteobacteria</taxon>
        <taxon>Burkholderiales</taxon>
        <taxon>Burkholderiaceae</taxon>
        <taxon>Cupriavidus</taxon>
    </lineage>
</organism>
<dbReference type="GO" id="GO:0005886">
    <property type="term" value="C:plasma membrane"/>
    <property type="evidence" value="ECO:0007669"/>
    <property type="project" value="UniProtKB-SubCell"/>
</dbReference>
<keyword evidence="6" id="KW-1133">Transmembrane helix</keyword>
<keyword evidence="7" id="KW-0472">Membrane</keyword>
<dbReference type="Proteomes" id="UP000397656">
    <property type="component" value="Plasmid pRK1-2"/>
</dbReference>